<evidence type="ECO:0000313" key="1">
    <source>
        <dbReference type="EMBL" id="CAD2132507.1"/>
    </source>
</evidence>
<comment type="caution">
    <text evidence="1">The sequence shown here is derived from an EMBL/GenBank/DDBJ whole genome shotgun (WGS) entry which is preliminary data.</text>
</comment>
<dbReference type="EMBL" id="CAJEWN010000012">
    <property type="protein sequence ID" value="CAD2132507.1"/>
    <property type="molecule type" value="Genomic_DNA"/>
</dbReference>
<dbReference type="Proteomes" id="UP000580250">
    <property type="component" value="Unassembled WGS sequence"/>
</dbReference>
<accession>A0A6V7TRT4</accession>
<dbReference type="GO" id="GO:0003681">
    <property type="term" value="F:bent DNA binding"/>
    <property type="evidence" value="ECO:0007669"/>
    <property type="project" value="TreeGrafter"/>
</dbReference>
<dbReference type="PANTHER" id="PTHR13421">
    <property type="entry name" value="SNRNA-ACTIVATING PROTEIN COMPLEX SUBUNIT 3"/>
    <property type="match status" value="1"/>
</dbReference>
<proteinExistence type="predicted"/>
<dbReference type="Pfam" id="PF12251">
    <property type="entry name" value="SNAPC3"/>
    <property type="match status" value="1"/>
</dbReference>
<dbReference type="GO" id="GO:0019185">
    <property type="term" value="C:snRNA-activating protein complex"/>
    <property type="evidence" value="ECO:0007669"/>
    <property type="project" value="TreeGrafter"/>
</dbReference>
<gene>
    <name evidence="1" type="ORF">MENT_LOCUS3680</name>
</gene>
<sequence>MSLDNLFKSDEKHFISPIIDLQKFLAEATFRSDRLRNFFGSSESHDSRDIFRQFLAARGLNNEESNSVIETADGFLTQILDDSPMDEYEITFPPKDSQLMTHKYFNFFLILKFLVQEFCMIFDETNKTSATKNAIVRNGKYFKYREQELRRYYTPPNSTCNKDIVLTVQLLKPYNRTPEIQDSLKSEEICHLLNFVKKIFCASDFWSNYEDFEIVPPDPECYFDHKFPSSFIFVHDTFYVDKRRANSIDISEPIREFMKRKKKDFGEFHVKDMAGVKIIDFKLRLGQPYVYVHQGFCEHLIIFTDLRLLLPGDIQRIEDYPIRLFDIKTQKLCCACSDEISSFVVTESDRLPNSPAFFCSTCFTAFHYDNGQRIGNFKAYHYLNHAGTE</sequence>
<dbReference type="PANTHER" id="PTHR13421:SF22">
    <property type="entry name" value="SNRNA-ACTIVATING PROTEIN COMPLEX SUBUNIT 3"/>
    <property type="match status" value="1"/>
</dbReference>
<evidence type="ECO:0000313" key="2">
    <source>
        <dbReference type="Proteomes" id="UP000580250"/>
    </source>
</evidence>
<reference evidence="1 2" key="1">
    <citation type="submission" date="2020-08" db="EMBL/GenBank/DDBJ databases">
        <authorList>
            <person name="Koutsovoulos G."/>
            <person name="Danchin GJ E."/>
        </authorList>
    </citation>
    <scope>NUCLEOTIDE SEQUENCE [LARGE SCALE GENOMIC DNA]</scope>
</reference>
<dbReference type="GO" id="GO:0001006">
    <property type="term" value="F:RNA polymerase III type 3 promoter sequence-specific DNA binding"/>
    <property type="evidence" value="ECO:0007669"/>
    <property type="project" value="TreeGrafter"/>
</dbReference>
<dbReference type="GO" id="GO:0000978">
    <property type="term" value="F:RNA polymerase II cis-regulatory region sequence-specific DNA binding"/>
    <property type="evidence" value="ECO:0007669"/>
    <property type="project" value="TreeGrafter"/>
</dbReference>
<organism evidence="1 2">
    <name type="scientific">Meloidogyne enterolobii</name>
    <name type="common">Root-knot nematode worm</name>
    <name type="synonym">Meloidogyne mayaguensis</name>
    <dbReference type="NCBI Taxonomy" id="390850"/>
    <lineage>
        <taxon>Eukaryota</taxon>
        <taxon>Metazoa</taxon>
        <taxon>Ecdysozoa</taxon>
        <taxon>Nematoda</taxon>
        <taxon>Chromadorea</taxon>
        <taxon>Rhabditida</taxon>
        <taxon>Tylenchina</taxon>
        <taxon>Tylenchomorpha</taxon>
        <taxon>Tylenchoidea</taxon>
        <taxon>Meloidogynidae</taxon>
        <taxon>Meloidogyninae</taxon>
        <taxon>Meloidogyne</taxon>
    </lineage>
</organism>
<protein>
    <submittedName>
        <fullName evidence="1">Uncharacterized protein</fullName>
    </submittedName>
</protein>
<dbReference type="AlphaFoldDB" id="A0A6V7TRT4"/>
<dbReference type="GO" id="GO:0042796">
    <property type="term" value="P:snRNA transcription by RNA polymerase III"/>
    <property type="evidence" value="ECO:0007669"/>
    <property type="project" value="TreeGrafter"/>
</dbReference>
<dbReference type="GO" id="GO:0042795">
    <property type="term" value="P:snRNA transcription by RNA polymerase II"/>
    <property type="evidence" value="ECO:0007669"/>
    <property type="project" value="TreeGrafter"/>
</dbReference>
<name>A0A6V7TRT4_MELEN</name>
<dbReference type="OrthoDB" id="9972728at2759"/>
<dbReference type="GO" id="GO:0001046">
    <property type="term" value="F:core promoter sequence-specific DNA binding"/>
    <property type="evidence" value="ECO:0007669"/>
    <property type="project" value="TreeGrafter"/>
</dbReference>
<dbReference type="InterPro" id="IPR022042">
    <property type="entry name" value="snRNA-activating_su3"/>
</dbReference>